<dbReference type="SFLD" id="SFLDG01129">
    <property type="entry name" value="C1.5:_HAD__Beta-PGM__Phosphata"/>
    <property type="match status" value="1"/>
</dbReference>
<comment type="caution">
    <text evidence="3">The sequence shown here is derived from an EMBL/GenBank/DDBJ whole genome shotgun (WGS) entry which is preliminary data.</text>
</comment>
<name>A0A2W7MG33_9BACI</name>
<evidence type="ECO:0000313" key="3">
    <source>
        <dbReference type="EMBL" id="PZX04888.1"/>
    </source>
</evidence>
<dbReference type="OrthoDB" id="9807630at2"/>
<organism evidence="3 4">
    <name type="scientific">Psychrobacillus insolitus</name>
    <dbReference type="NCBI Taxonomy" id="1461"/>
    <lineage>
        <taxon>Bacteria</taxon>
        <taxon>Bacillati</taxon>
        <taxon>Bacillota</taxon>
        <taxon>Bacilli</taxon>
        <taxon>Bacillales</taxon>
        <taxon>Bacillaceae</taxon>
        <taxon>Psychrobacillus</taxon>
    </lineage>
</organism>
<dbReference type="Proteomes" id="UP000248646">
    <property type="component" value="Unassembled WGS sequence"/>
</dbReference>
<evidence type="ECO:0000256" key="2">
    <source>
        <dbReference type="ARBA" id="ARBA00022842"/>
    </source>
</evidence>
<dbReference type="GO" id="GO:0006281">
    <property type="term" value="P:DNA repair"/>
    <property type="evidence" value="ECO:0007669"/>
    <property type="project" value="TreeGrafter"/>
</dbReference>
<sequence length="218" mass="24400">MSKRVYKALLFDLDGTLINTNELIIDTFLHVLGEKFPGKYDREAVIPFLGPSLEDTFSSVDSTQIDELTASYKAWNEKMHDEMVEGFEGVAETLHLLKEKGYKLAIVSTKRRVMIEKGLKIIQCQHLFDTIVGLEDVKNTKPDPESLELALQRLGIAKENALMIGDNYHDIVGGQNALVDTAAVAWSIKGEDFLATFHPTYMLHHITDLLAIVEGQPV</sequence>
<protein>
    <submittedName>
        <fullName evidence="3">Pyrophosphatase PpaX</fullName>
    </submittedName>
</protein>
<accession>A0A2W7MG33</accession>
<keyword evidence="4" id="KW-1185">Reference proteome</keyword>
<dbReference type="Gene3D" id="3.40.50.1000">
    <property type="entry name" value="HAD superfamily/HAD-like"/>
    <property type="match status" value="1"/>
</dbReference>
<dbReference type="NCBIfam" id="NF009804">
    <property type="entry name" value="PRK13288.1"/>
    <property type="match status" value="1"/>
</dbReference>
<dbReference type="NCBIfam" id="TIGR01549">
    <property type="entry name" value="HAD-SF-IA-v1"/>
    <property type="match status" value="1"/>
</dbReference>
<evidence type="ECO:0000256" key="1">
    <source>
        <dbReference type="ARBA" id="ARBA00022801"/>
    </source>
</evidence>
<dbReference type="RefSeq" id="WP_111439540.1">
    <property type="nucleotide sequence ID" value="NZ_QKZI01000003.1"/>
</dbReference>
<dbReference type="Gene3D" id="1.10.150.240">
    <property type="entry name" value="Putative phosphatase, domain 2"/>
    <property type="match status" value="1"/>
</dbReference>
<dbReference type="FunFam" id="3.40.50.1000:FF:000022">
    <property type="entry name" value="Phosphoglycolate phosphatase"/>
    <property type="match status" value="1"/>
</dbReference>
<dbReference type="SFLD" id="SFLDS00003">
    <property type="entry name" value="Haloacid_Dehalogenase"/>
    <property type="match status" value="1"/>
</dbReference>
<dbReference type="SFLD" id="SFLDG01135">
    <property type="entry name" value="C1.5.6:_HAD__Beta-PGM__Phospha"/>
    <property type="match status" value="1"/>
</dbReference>
<dbReference type="InterPro" id="IPR023198">
    <property type="entry name" value="PGP-like_dom2"/>
</dbReference>
<dbReference type="SUPFAM" id="SSF56784">
    <property type="entry name" value="HAD-like"/>
    <property type="match status" value="1"/>
</dbReference>
<evidence type="ECO:0000313" key="4">
    <source>
        <dbReference type="Proteomes" id="UP000248646"/>
    </source>
</evidence>
<keyword evidence="1" id="KW-0378">Hydrolase</keyword>
<gene>
    <name evidence="3" type="ORF">C7437_103139</name>
</gene>
<dbReference type="InterPro" id="IPR050155">
    <property type="entry name" value="HAD-like_hydrolase_sf"/>
</dbReference>
<reference evidence="3 4" key="1">
    <citation type="submission" date="2018-06" db="EMBL/GenBank/DDBJ databases">
        <title>Genomic Encyclopedia of Type Strains, Phase IV (KMG-IV): sequencing the most valuable type-strain genomes for metagenomic binning, comparative biology and taxonomic classification.</title>
        <authorList>
            <person name="Goeker M."/>
        </authorList>
    </citation>
    <scope>NUCLEOTIDE SEQUENCE [LARGE SCALE GENOMIC DNA]</scope>
    <source>
        <strain evidence="3 4">DSM 5</strain>
    </source>
</reference>
<dbReference type="PANTHER" id="PTHR43434">
    <property type="entry name" value="PHOSPHOGLYCOLATE PHOSPHATASE"/>
    <property type="match status" value="1"/>
</dbReference>
<dbReference type="InterPro" id="IPR036412">
    <property type="entry name" value="HAD-like_sf"/>
</dbReference>
<dbReference type="InterPro" id="IPR041492">
    <property type="entry name" value="HAD_2"/>
</dbReference>
<dbReference type="GO" id="GO:0005829">
    <property type="term" value="C:cytosol"/>
    <property type="evidence" value="ECO:0007669"/>
    <property type="project" value="TreeGrafter"/>
</dbReference>
<dbReference type="GO" id="GO:0008967">
    <property type="term" value="F:phosphoglycolate phosphatase activity"/>
    <property type="evidence" value="ECO:0007669"/>
    <property type="project" value="TreeGrafter"/>
</dbReference>
<dbReference type="EMBL" id="QKZI01000003">
    <property type="protein sequence ID" value="PZX04888.1"/>
    <property type="molecule type" value="Genomic_DNA"/>
</dbReference>
<dbReference type="InterPro" id="IPR006439">
    <property type="entry name" value="HAD-SF_hydro_IA"/>
</dbReference>
<dbReference type="PANTHER" id="PTHR43434:SF26">
    <property type="entry name" value="PYROPHOSPHATASE PPAX"/>
    <property type="match status" value="1"/>
</dbReference>
<dbReference type="Pfam" id="PF13419">
    <property type="entry name" value="HAD_2"/>
    <property type="match status" value="1"/>
</dbReference>
<keyword evidence="2" id="KW-0460">Magnesium</keyword>
<dbReference type="InterPro" id="IPR023214">
    <property type="entry name" value="HAD_sf"/>
</dbReference>
<dbReference type="AlphaFoldDB" id="A0A2W7MG33"/>
<proteinExistence type="predicted"/>